<keyword evidence="1" id="KW-0812">Transmembrane</keyword>
<organism evidence="2 3">
    <name type="scientific">Prescottella agglutinans</name>
    <dbReference type="NCBI Taxonomy" id="1644129"/>
    <lineage>
        <taxon>Bacteria</taxon>
        <taxon>Bacillati</taxon>
        <taxon>Actinomycetota</taxon>
        <taxon>Actinomycetes</taxon>
        <taxon>Mycobacteriales</taxon>
        <taxon>Nocardiaceae</taxon>
        <taxon>Prescottella</taxon>
    </lineage>
</organism>
<evidence type="ECO:0000256" key="1">
    <source>
        <dbReference type="SAM" id="Phobius"/>
    </source>
</evidence>
<keyword evidence="1" id="KW-0472">Membrane</keyword>
<protein>
    <submittedName>
        <fullName evidence="2">Uncharacterized protein</fullName>
    </submittedName>
</protein>
<gene>
    <name evidence="2" type="ORF">EGT67_00045</name>
</gene>
<feature type="transmembrane region" description="Helical" evidence="1">
    <location>
        <begin position="6"/>
        <end position="23"/>
    </location>
</feature>
<accession>A0A438BIQ1</accession>
<dbReference type="Proteomes" id="UP000286208">
    <property type="component" value="Unassembled WGS sequence"/>
</dbReference>
<keyword evidence="3" id="KW-1185">Reference proteome</keyword>
<dbReference type="EMBL" id="RKLP01000001">
    <property type="protein sequence ID" value="RVW10910.1"/>
    <property type="molecule type" value="Genomic_DNA"/>
</dbReference>
<sequence length="66" mass="7154">MFWPQVITAFLLVIGSYVGLGVLTAMGQHRRGGSALAVATAVLFFPVHWVAWYARDSRRSSGSASE</sequence>
<name>A0A438BIQ1_9NOCA</name>
<dbReference type="AlphaFoldDB" id="A0A438BIQ1"/>
<dbReference type="RefSeq" id="WP_127914016.1">
    <property type="nucleotide sequence ID" value="NZ_RKLP01000001.1"/>
</dbReference>
<proteinExistence type="predicted"/>
<reference evidence="2 3" key="1">
    <citation type="submission" date="2018-11" db="EMBL/GenBank/DDBJ databases">
        <title>Rhodococcus spongicola sp. nov. and Rhodococcus xishaensis sp. nov. from marine sponges.</title>
        <authorList>
            <person name="Li L."/>
            <person name="Lin H.W."/>
        </authorList>
    </citation>
    <scope>NUCLEOTIDE SEQUENCE [LARGE SCALE GENOMIC DNA]</scope>
    <source>
        <strain evidence="2 3">CCTCC AB2014297</strain>
    </source>
</reference>
<evidence type="ECO:0000313" key="3">
    <source>
        <dbReference type="Proteomes" id="UP000286208"/>
    </source>
</evidence>
<evidence type="ECO:0000313" key="2">
    <source>
        <dbReference type="EMBL" id="RVW10910.1"/>
    </source>
</evidence>
<keyword evidence="1" id="KW-1133">Transmembrane helix</keyword>
<feature type="transmembrane region" description="Helical" evidence="1">
    <location>
        <begin position="35"/>
        <end position="54"/>
    </location>
</feature>
<comment type="caution">
    <text evidence="2">The sequence shown here is derived from an EMBL/GenBank/DDBJ whole genome shotgun (WGS) entry which is preliminary data.</text>
</comment>